<dbReference type="GO" id="GO:0009253">
    <property type="term" value="P:peptidoglycan catabolic process"/>
    <property type="evidence" value="ECO:0007669"/>
    <property type="project" value="InterPro"/>
</dbReference>
<organism evidence="4 5">
    <name type="scientific">Corynebacterium lujinxingii</name>
    <dbReference type="NCBI Taxonomy" id="2763010"/>
    <lineage>
        <taxon>Bacteria</taxon>
        <taxon>Bacillati</taxon>
        <taxon>Actinomycetota</taxon>
        <taxon>Actinomycetes</taxon>
        <taxon>Mycobacteriales</taxon>
        <taxon>Corynebacteriaceae</taxon>
        <taxon>Corynebacterium</taxon>
    </lineage>
</organism>
<feature type="domain" description="M23ase beta-sheet core" evidence="2">
    <location>
        <begin position="23"/>
        <end position="118"/>
    </location>
</feature>
<dbReference type="KEGG" id="cluj:IAU68_06870"/>
<comment type="similarity">
    <text evidence="1">Belongs to the glycosyl hydrolase 25 family.</text>
</comment>
<evidence type="ECO:0000313" key="4">
    <source>
        <dbReference type="EMBL" id="QNP89426.1"/>
    </source>
</evidence>
<accession>A0A7H0JWL0</accession>
<evidence type="ECO:0000313" key="3">
    <source>
        <dbReference type="EMBL" id="MBC3178931.1"/>
    </source>
</evidence>
<reference evidence="5 6" key="1">
    <citation type="submission" date="2020-08" db="EMBL/GenBank/DDBJ databases">
        <title>novel species in genus Corynebacterium.</title>
        <authorList>
            <person name="Zhang G."/>
        </authorList>
    </citation>
    <scope>NUCLEOTIDE SEQUENCE [LARGE SCALE GENOMIC DNA]</scope>
    <source>
        <strain evidence="4">Zg-917</strain>
        <strain evidence="5 6">zg-917</strain>
    </source>
</reference>
<dbReference type="EMBL" id="JACMYE010000004">
    <property type="protein sequence ID" value="MBC3178931.1"/>
    <property type="molecule type" value="Genomic_DNA"/>
</dbReference>
<dbReference type="EMBL" id="CP061032">
    <property type="protein sequence ID" value="QNP89426.1"/>
    <property type="molecule type" value="Genomic_DNA"/>
</dbReference>
<dbReference type="PANTHER" id="PTHR21666">
    <property type="entry name" value="PEPTIDASE-RELATED"/>
    <property type="match status" value="1"/>
</dbReference>
<dbReference type="GO" id="GO:0003796">
    <property type="term" value="F:lysozyme activity"/>
    <property type="evidence" value="ECO:0007669"/>
    <property type="project" value="InterPro"/>
</dbReference>
<dbReference type="SUPFAM" id="SSF51445">
    <property type="entry name" value="(Trans)glycosidases"/>
    <property type="match status" value="1"/>
</dbReference>
<name>A0A7H0JWL0_9CORY</name>
<gene>
    <name evidence="3" type="ORF">H7348_06365</name>
    <name evidence="4" type="ORF">IAU68_06870</name>
</gene>
<evidence type="ECO:0000313" key="5">
    <source>
        <dbReference type="Proteomes" id="UP000516235"/>
    </source>
</evidence>
<dbReference type="GO" id="GO:0016998">
    <property type="term" value="P:cell wall macromolecule catabolic process"/>
    <property type="evidence" value="ECO:0007669"/>
    <property type="project" value="InterPro"/>
</dbReference>
<dbReference type="Proteomes" id="UP000516235">
    <property type="component" value="Chromosome"/>
</dbReference>
<dbReference type="Pfam" id="PF01551">
    <property type="entry name" value="Peptidase_M23"/>
    <property type="match status" value="1"/>
</dbReference>
<dbReference type="CDD" id="cd12797">
    <property type="entry name" value="M23_peptidase"/>
    <property type="match status" value="1"/>
</dbReference>
<dbReference type="PROSITE" id="PS51904">
    <property type="entry name" value="GLYCOSYL_HYDROL_F25_2"/>
    <property type="match status" value="1"/>
</dbReference>
<sequence>MVCMPVPKGFVTTSGFGPRWGDFHWGVDYGKEGGCADEPVFAVKSGTVTRSGPASGFGNWITIDHPASNGGGETVYGHIIPEVSVGDRVEEGQRIGRINGERATNGGVAPHLHFEWHEFSWVPPGKGRLNPAVMLDGARWPGQVRSSLKDLAGVRFGIDISEHQDGLALRKAKAEGIEFVILRLCDGTYVDKTFRSHLEDAERNGLLVSTYWYLRAPSEGTTIAQQVDVIDRQLGGRKDLGVWIDVESVGQNQRKLLTGDDVWAAKRELEKRGYYVPGIYSGAWYWEHMPGGEPSMDGLGYLWVSNYGHNRTGAPRVTYDRDGGNGHSGWRYPLGDRRPDILQFGSNGIVAGKHPVDVNAFRGSLDELAAIFNPTSSKEDSVNAEQAARLEGKIDTLLDYARKIYFQLTGENDRGLPQSGRRTAYDLQSAIAEKVGVPDTFDKMAVLKAKKEV</sequence>
<evidence type="ECO:0000256" key="1">
    <source>
        <dbReference type="ARBA" id="ARBA00010646"/>
    </source>
</evidence>
<dbReference type="Gene3D" id="2.70.70.10">
    <property type="entry name" value="Glucose Permease (Domain IIA)"/>
    <property type="match status" value="1"/>
</dbReference>
<evidence type="ECO:0000259" key="2">
    <source>
        <dbReference type="Pfam" id="PF01551"/>
    </source>
</evidence>
<protein>
    <submittedName>
        <fullName evidence="4">Peptidoglycan DD-metalloendopeptidase family protein</fullName>
    </submittedName>
</protein>
<dbReference type="Proteomes" id="UP000642876">
    <property type="component" value="Unassembled WGS sequence"/>
</dbReference>
<dbReference type="CDD" id="cd00599">
    <property type="entry name" value="GH25_muramidase"/>
    <property type="match status" value="1"/>
</dbReference>
<keyword evidence="6" id="KW-1185">Reference proteome</keyword>
<dbReference type="InterPro" id="IPR050570">
    <property type="entry name" value="Cell_wall_metabolism_enzyme"/>
</dbReference>
<dbReference type="InterPro" id="IPR011055">
    <property type="entry name" value="Dup_hybrid_motif"/>
</dbReference>
<dbReference type="Pfam" id="PF01183">
    <property type="entry name" value="Glyco_hydro_25"/>
    <property type="match status" value="1"/>
</dbReference>
<dbReference type="InterPro" id="IPR016047">
    <property type="entry name" value="M23ase_b-sheet_dom"/>
</dbReference>
<dbReference type="AlphaFoldDB" id="A0A7H0JWL0"/>
<proteinExistence type="inferred from homology"/>
<dbReference type="Gene3D" id="3.20.20.80">
    <property type="entry name" value="Glycosidases"/>
    <property type="match status" value="1"/>
</dbReference>
<dbReference type="InterPro" id="IPR017853">
    <property type="entry name" value="GH"/>
</dbReference>
<dbReference type="SUPFAM" id="SSF51261">
    <property type="entry name" value="Duplicated hybrid motif"/>
    <property type="match status" value="1"/>
</dbReference>
<evidence type="ECO:0000313" key="6">
    <source>
        <dbReference type="Proteomes" id="UP000642876"/>
    </source>
</evidence>
<dbReference type="PANTHER" id="PTHR21666:SF270">
    <property type="entry name" value="MUREIN HYDROLASE ACTIVATOR ENVC"/>
    <property type="match status" value="1"/>
</dbReference>
<dbReference type="InterPro" id="IPR002053">
    <property type="entry name" value="Glyco_hydro_25"/>
</dbReference>
<dbReference type="GO" id="GO:0004222">
    <property type="term" value="F:metalloendopeptidase activity"/>
    <property type="evidence" value="ECO:0007669"/>
    <property type="project" value="TreeGrafter"/>
</dbReference>